<comment type="caution">
    <text evidence="1">The sequence shown here is derived from an EMBL/GenBank/DDBJ whole genome shotgun (WGS) entry which is preliminary data.</text>
</comment>
<reference evidence="1 2" key="1">
    <citation type="submission" date="2018-07" db="EMBL/GenBank/DDBJ databases">
        <title>Halomonas montanilacus sp. nov., isolated from Lake Pengyan on Tibetan Plateau.</title>
        <authorList>
            <person name="Lu H."/>
            <person name="Xing P."/>
            <person name="Wu Q."/>
        </authorList>
    </citation>
    <scope>NUCLEOTIDE SEQUENCE [LARGE SCALE GENOMIC DNA]</scope>
    <source>
        <strain evidence="1 2">PYC7W</strain>
    </source>
</reference>
<keyword evidence="2" id="KW-1185">Reference proteome</keyword>
<evidence type="ECO:0000313" key="2">
    <source>
        <dbReference type="Proteomes" id="UP000252405"/>
    </source>
</evidence>
<dbReference type="AlphaFoldDB" id="A0A368TYM9"/>
<proteinExistence type="predicted"/>
<accession>A0A368TYM9</accession>
<evidence type="ECO:0000313" key="1">
    <source>
        <dbReference type="EMBL" id="RCV89828.1"/>
    </source>
</evidence>
<gene>
    <name evidence="1" type="ORF">DU505_09595</name>
</gene>
<protein>
    <submittedName>
        <fullName evidence="1">Uncharacterized protein</fullName>
    </submittedName>
</protein>
<dbReference type="EMBL" id="QPII01000005">
    <property type="protein sequence ID" value="RCV89828.1"/>
    <property type="molecule type" value="Genomic_DNA"/>
</dbReference>
<name>A0A368TYM9_9GAMM</name>
<sequence length="95" mass="10689">MERVGAQASCRTAVVWTKDDVAAPDAVTKMIETASGEFMPAAQTMRTTIKDPDTIEACFAWAIEAATAKFPMQIEQEPRLSHDPFQALRRFYERH</sequence>
<dbReference type="Proteomes" id="UP000252405">
    <property type="component" value="Unassembled WGS sequence"/>
</dbReference>
<organism evidence="1 2">
    <name type="scientific">Billgrantia montanilacus</name>
    <dbReference type="NCBI Taxonomy" id="2282305"/>
    <lineage>
        <taxon>Bacteria</taxon>
        <taxon>Pseudomonadati</taxon>
        <taxon>Pseudomonadota</taxon>
        <taxon>Gammaproteobacteria</taxon>
        <taxon>Oceanospirillales</taxon>
        <taxon>Halomonadaceae</taxon>
        <taxon>Billgrantia</taxon>
    </lineage>
</organism>